<dbReference type="AlphaFoldDB" id="A0A9D2GPJ3"/>
<keyword evidence="1" id="KW-0175">Coiled coil</keyword>
<proteinExistence type="predicted"/>
<dbReference type="Proteomes" id="UP000824115">
    <property type="component" value="Unassembled WGS sequence"/>
</dbReference>
<dbReference type="EMBL" id="DXAW01000096">
    <property type="protein sequence ID" value="HIZ85922.1"/>
    <property type="molecule type" value="Genomic_DNA"/>
</dbReference>
<protein>
    <submittedName>
        <fullName evidence="2">Uncharacterized protein</fullName>
    </submittedName>
</protein>
<evidence type="ECO:0000313" key="3">
    <source>
        <dbReference type="Proteomes" id="UP000824115"/>
    </source>
</evidence>
<reference evidence="2" key="1">
    <citation type="journal article" date="2021" name="PeerJ">
        <title>Extensive microbial diversity within the chicken gut microbiome revealed by metagenomics and culture.</title>
        <authorList>
            <person name="Gilroy R."/>
            <person name="Ravi A."/>
            <person name="Getino M."/>
            <person name="Pursley I."/>
            <person name="Horton D.L."/>
            <person name="Alikhan N.F."/>
            <person name="Baker D."/>
            <person name="Gharbi K."/>
            <person name="Hall N."/>
            <person name="Watson M."/>
            <person name="Adriaenssens E.M."/>
            <person name="Foster-Nyarko E."/>
            <person name="Jarju S."/>
            <person name="Secka A."/>
            <person name="Antonio M."/>
            <person name="Oren A."/>
            <person name="Chaudhuri R.R."/>
            <person name="La Ragione R."/>
            <person name="Hildebrand F."/>
            <person name="Pallen M.J."/>
        </authorList>
    </citation>
    <scope>NUCLEOTIDE SEQUENCE</scope>
    <source>
        <strain evidence="2">Gambia16-554</strain>
    </source>
</reference>
<accession>A0A9D2GPJ3</accession>
<evidence type="ECO:0000313" key="2">
    <source>
        <dbReference type="EMBL" id="HIZ85922.1"/>
    </source>
</evidence>
<evidence type="ECO:0000256" key="1">
    <source>
        <dbReference type="SAM" id="Coils"/>
    </source>
</evidence>
<feature type="coiled-coil region" evidence="1">
    <location>
        <begin position="28"/>
        <end position="55"/>
    </location>
</feature>
<comment type="caution">
    <text evidence="2">The sequence shown here is derived from an EMBL/GenBank/DDBJ whole genome shotgun (WGS) entry which is preliminary data.</text>
</comment>
<reference evidence="2" key="2">
    <citation type="submission" date="2021-04" db="EMBL/GenBank/DDBJ databases">
        <authorList>
            <person name="Gilroy R."/>
        </authorList>
    </citation>
    <scope>NUCLEOTIDE SEQUENCE</scope>
    <source>
        <strain evidence="2">Gambia16-554</strain>
    </source>
</reference>
<gene>
    <name evidence="2" type="ORF">IAC04_05490</name>
</gene>
<organism evidence="2 3">
    <name type="scientific">Candidatus Coprenecus stercoravium</name>
    <dbReference type="NCBI Taxonomy" id="2840735"/>
    <lineage>
        <taxon>Bacteria</taxon>
        <taxon>Pseudomonadati</taxon>
        <taxon>Bacteroidota</taxon>
        <taxon>Bacteroidia</taxon>
        <taxon>Bacteroidales</taxon>
        <taxon>Rikenellaceae</taxon>
        <taxon>Rikenellaceae incertae sedis</taxon>
        <taxon>Candidatus Coprenecus</taxon>
    </lineage>
</organism>
<feature type="coiled-coil region" evidence="1">
    <location>
        <begin position="391"/>
        <end position="452"/>
    </location>
</feature>
<sequence>MANLFNEEIQRILIEVESSDVPDFTEQAKEAAKEVSELRDAVTRMESAMASLAAQGKKNSDEFIELQLHSEDLTKRMKALIKEQKGYSNALDVSQLSSNQLRERSKMLRKALDDTIQSADTETWDRLNDEYIKVTRRMGEVRAGTMRVADSMDITQMSAKQLETYAKQLADRMDDIPGAAGNPDWQKLNVRLQEVKERMGDVEESTKDTNAKWATMWGNLWTNVVTKGAAGLKRLSQDIVSTSNVIGDRWNRFTTGMRKGYEAFLTTLASGDWSGLWNNIEKAVREGRELAKLQEDVFEMQNASSLTETRNNIEISRQTAVMRDTTKSNKERIAAAEKILELENQILSVRKKTAERERVVALKAINDKTNGALSSEDMEYIVDNYFNNAEMLDAAGDYLELEEELKKARRALKIARVTAPSLQVLATYEGNVSRLENEMKKMLDEVDGLDKIVELQREYDLLNDEDILAYVDAQTGYLKARADFEQATLRTKTMLAKLREELKTEEYEKEAAKVEEWAAQERIAVKQRAADRQMTEEEMSAELERIETERLRRVSEVNKKFGVDILESTEAVLDDMISSMDGFTQAAADGSEEALDGALEKARSVNKTMEEITAESTKIIDGLVTEDVDEGRRQQLEEDRQTAGELTSRYADKRTRLEGLAVDKDAELAHLKSMYDEGLLSEETYQKARVDIIRKYSAQARNIQSEGWEENLQMASVVLNNMASLVSSIQEAQTASLEAQMQKELAAAGSNADKRAAIEEKYEAKKLELQKKYANINMGIQIAQALTSGALAMVQAWNAAGANPVLAGIIMGMIAATTAAQVATIIAQRNAIMNTSATGSSESASVRTVTSGSGYSEGGFTGYGGRLEPAGIVHRGEYVVPVPEMRDPEAYSHVMAIERIRSRRSRRNPLPGFADGGYAGSASGADAVLDGVMSELRALRKNPVKAYVVLSELNLQQSLRNTHLKAGSRS</sequence>
<name>A0A9D2GPJ3_9BACT</name>